<evidence type="ECO:0000256" key="2">
    <source>
        <dbReference type="ARBA" id="ARBA00022448"/>
    </source>
</evidence>
<organism evidence="5 6">
    <name type="scientific">Saccharothrix carnea</name>
    <dbReference type="NCBI Taxonomy" id="1280637"/>
    <lineage>
        <taxon>Bacteria</taxon>
        <taxon>Bacillati</taxon>
        <taxon>Actinomycetota</taxon>
        <taxon>Actinomycetes</taxon>
        <taxon>Pseudonocardiales</taxon>
        <taxon>Pseudonocardiaceae</taxon>
        <taxon>Saccharothrix</taxon>
    </lineage>
</organism>
<keyword evidence="6" id="KW-1185">Reference proteome</keyword>
<feature type="signal peptide" evidence="4">
    <location>
        <begin position="1"/>
        <end position="22"/>
    </location>
</feature>
<dbReference type="EMBL" id="PYAX01000023">
    <property type="protein sequence ID" value="PSL50714.1"/>
    <property type="molecule type" value="Genomic_DNA"/>
</dbReference>
<reference evidence="5 6" key="1">
    <citation type="submission" date="2018-03" db="EMBL/GenBank/DDBJ databases">
        <title>Genomic Encyclopedia of Type Strains, Phase III (KMG-III): the genomes of soil and plant-associated and newly described type strains.</title>
        <authorList>
            <person name="Whitman W."/>
        </authorList>
    </citation>
    <scope>NUCLEOTIDE SEQUENCE [LARGE SCALE GENOMIC DNA]</scope>
    <source>
        <strain evidence="5 6">CGMCC 4.7097</strain>
    </source>
</reference>
<dbReference type="Proteomes" id="UP000241118">
    <property type="component" value="Unassembled WGS sequence"/>
</dbReference>
<keyword evidence="2" id="KW-0813">Transport</keyword>
<dbReference type="Gene3D" id="3.40.190.10">
    <property type="entry name" value="Periplasmic binding protein-like II"/>
    <property type="match status" value="2"/>
</dbReference>
<comment type="similarity">
    <text evidence="1">Belongs to the bacterial solute-binding protein 1 family.</text>
</comment>
<dbReference type="GO" id="GO:0015768">
    <property type="term" value="P:maltose transport"/>
    <property type="evidence" value="ECO:0007669"/>
    <property type="project" value="TreeGrafter"/>
</dbReference>
<dbReference type="GO" id="GO:0055052">
    <property type="term" value="C:ATP-binding cassette (ABC) transporter complex, substrate-binding subunit-containing"/>
    <property type="evidence" value="ECO:0007669"/>
    <property type="project" value="TreeGrafter"/>
</dbReference>
<sequence length="418" mass="43476">MRRTTLVTAAAAVSALVLTACGGGDGGSASGDSGEITFWDTSGPNESPVFTAIAQECATKGGYKVKTETVAFDQALNNYRTAAQGGQGPDVFRAEVAWVSQLAKLGYVVDLAGTELVNDTSDFLETPLGSTKYDGKTYGVPQVTDSLALFYNKKLLADAGVEPPKTWDDVKAAAAKLGGEKTIFINNDAYYALPFIYGEGGDLVDADAKKIVVNSAENVKALETAKGLLDAKAASTALDPANSYNNMQAAFTSGEVAMVINGPWSVADYLKGAAFSDAANLGIAPVPGATAGKGSAPVGGHDYVIRQGTKAKDSSVKFIACMSSTESQVRIAKELGVLPTRKSAYENADVKAHAVVSAFEPVVTSAHPRAWIPEGGQLFDPLKIAYADVLAGKKDAKTALDEVAKAYKDTVVTEYAVG</sequence>
<gene>
    <name evidence="5" type="ORF">B0I31_12372</name>
</gene>
<keyword evidence="3 4" id="KW-0732">Signal</keyword>
<feature type="chain" id="PRO_5038796037" evidence="4">
    <location>
        <begin position="23"/>
        <end position="418"/>
    </location>
</feature>
<dbReference type="Pfam" id="PF13416">
    <property type="entry name" value="SBP_bac_8"/>
    <property type="match status" value="1"/>
</dbReference>
<dbReference type="RefSeq" id="WP_106620110.1">
    <property type="nucleotide sequence ID" value="NZ_PYAX01000023.1"/>
</dbReference>
<evidence type="ECO:0000256" key="3">
    <source>
        <dbReference type="ARBA" id="ARBA00022729"/>
    </source>
</evidence>
<dbReference type="OrthoDB" id="9795467at2"/>
<protein>
    <submittedName>
        <fullName evidence="5">Carbohydrate ABC transporter substrate-binding protein (CUT1 family)</fullName>
    </submittedName>
</protein>
<evidence type="ECO:0000256" key="4">
    <source>
        <dbReference type="SAM" id="SignalP"/>
    </source>
</evidence>
<accession>A0A2P8HX11</accession>
<dbReference type="PROSITE" id="PS51257">
    <property type="entry name" value="PROKAR_LIPOPROTEIN"/>
    <property type="match status" value="1"/>
</dbReference>
<dbReference type="SUPFAM" id="SSF53850">
    <property type="entry name" value="Periplasmic binding protein-like II"/>
    <property type="match status" value="1"/>
</dbReference>
<comment type="caution">
    <text evidence="5">The sequence shown here is derived from an EMBL/GenBank/DDBJ whole genome shotgun (WGS) entry which is preliminary data.</text>
</comment>
<dbReference type="GO" id="GO:1901982">
    <property type="term" value="F:maltose binding"/>
    <property type="evidence" value="ECO:0007669"/>
    <property type="project" value="TreeGrafter"/>
</dbReference>
<evidence type="ECO:0000256" key="1">
    <source>
        <dbReference type="ARBA" id="ARBA00008520"/>
    </source>
</evidence>
<dbReference type="GO" id="GO:0042956">
    <property type="term" value="P:maltodextrin transmembrane transport"/>
    <property type="evidence" value="ECO:0007669"/>
    <property type="project" value="TreeGrafter"/>
</dbReference>
<dbReference type="PANTHER" id="PTHR30061:SF50">
    <property type="entry name" value="MALTOSE_MALTODEXTRIN-BINDING PERIPLASMIC PROTEIN"/>
    <property type="match status" value="1"/>
</dbReference>
<evidence type="ECO:0000313" key="6">
    <source>
        <dbReference type="Proteomes" id="UP000241118"/>
    </source>
</evidence>
<dbReference type="InterPro" id="IPR006059">
    <property type="entry name" value="SBP"/>
</dbReference>
<name>A0A2P8HX11_SACCR</name>
<proteinExistence type="inferred from homology"/>
<dbReference type="PANTHER" id="PTHR30061">
    <property type="entry name" value="MALTOSE-BINDING PERIPLASMIC PROTEIN"/>
    <property type="match status" value="1"/>
</dbReference>
<evidence type="ECO:0000313" key="5">
    <source>
        <dbReference type="EMBL" id="PSL50714.1"/>
    </source>
</evidence>
<dbReference type="AlphaFoldDB" id="A0A2P8HX11"/>